<comment type="similarity">
    <text evidence="1">Belongs to the glycosyltransferase 1 family. Plant sucrose synthase subfamily.</text>
</comment>
<dbReference type="EMBL" id="AUSU01007117">
    <property type="protein sequence ID" value="EPS61046.1"/>
    <property type="molecule type" value="Genomic_DNA"/>
</dbReference>
<dbReference type="AlphaFoldDB" id="S8C9L1"/>
<evidence type="ECO:0000256" key="3">
    <source>
        <dbReference type="ARBA" id="ARBA00022676"/>
    </source>
</evidence>
<dbReference type="InterPro" id="IPR012820">
    <property type="entry name" value="Sucrose_synthase_pln/cyn"/>
</dbReference>
<keyword evidence="3" id="KW-0328">Glycosyltransferase</keyword>
<evidence type="ECO:0000313" key="8">
    <source>
        <dbReference type="Proteomes" id="UP000015453"/>
    </source>
</evidence>
<dbReference type="OrthoDB" id="1721603at2759"/>
<organism evidence="7 8">
    <name type="scientific">Genlisea aurea</name>
    <dbReference type="NCBI Taxonomy" id="192259"/>
    <lineage>
        <taxon>Eukaryota</taxon>
        <taxon>Viridiplantae</taxon>
        <taxon>Streptophyta</taxon>
        <taxon>Embryophyta</taxon>
        <taxon>Tracheophyta</taxon>
        <taxon>Spermatophyta</taxon>
        <taxon>Magnoliopsida</taxon>
        <taxon>eudicotyledons</taxon>
        <taxon>Gunneridae</taxon>
        <taxon>Pentapetalae</taxon>
        <taxon>asterids</taxon>
        <taxon>lamiids</taxon>
        <taxon>Lamiales</taxon>
        <taxon>Lentibulariaceae</taxon>
        <taxon>Genlisea</taxon>
    </lineage>
</organism>
<dbReference type="Pfam" id="PF24861">
    <property type="entry name" value="SUS_N"/>
    <property type="match status" value="1"/>
</dbReference>
<dbReference type="PANTHER" id="PTHR45839">
    <property type="match status" value="1"/>
</dbReference>
<accession>S8C9L1</accession>
<evidence type="ECO:0000313" key="7">
    <source>
        <dbReference type="EMBL" id="EPS61046.1"/>
    </source>
</evidence>
<comment type="catalytic activity">
    <reaction evidence="5">
        <text>an NDP-alpha-D-glucose + D-fructose = a ribonucleoside 5'-diphosphate + sucrose + H(+)</text>
        <dbReference type="Rhea" id="RHEA:16241"/>
        <dbReference type="ChEBI" id="CHEBI:15378"/>
        <dbReference type="ChEBI" id="CHEBI:17992"/>
        <dbReference type="ChEBI" id="CHEBI:37721"/>
        <dbReference type="ChEBI" id="CHEBI:57930"/>
        <dbReference type="ChEBI" id="CHEBI:76533"/>
        <dbReference type="EC" id="2.4.1.13"/>
    </reaction>
</comment>
<evidence type="ECO:0000256" key="5">
    <source>
        <dbReference type="ARBA" id="ARBA00049030"/>
    </source>
</evidence>
<dbReference type="Proteomes" id="UP000015453">
    <property type="component" value="Unassembled WGS sequence"/>
</dbReference>
<dbReference type="GO" id="GO:0005985">
    <property type="term" value="P:sucrose metabolic process"/>
    <property type="evidence" value="ECO:0007669"/>
    <property type="project" value="InterPro"/>
</dbReference>
<evidence type="ECO:0000256" key="4">
    <source>
        <dbReference type="ARBA" id="ARBA00022679"/>
    </source>
</evidence>
<feature type="domain" description="Sucrose synthase N-terminal" evidence="6">
    <location>
        <begin position="6"/>
        <end position="106"/>
    </location>
</feature>
<evidence type="ECO:0000259" key="6">
    <source>
        <dbReference type="Pfam" id="PF24861"/>
    </source>
</evidence>
<reference evidence="7 8" key="1">
    <citation type="journal article" date="2013" name="BMC Genomics">
        <title>The miniature genome of a carnivorous plant Genlisea aurea contains a low number of genes and short non-coding sequences.</title>
        <authorList>
            <person name="Leushkin E.V."/>
            <person name="Sutormin R.A."/>
            <person name="Nabieva E.R."/>
            <person name="Penin A.A."/>
            <person name="Kondrashov A.S."/>
            <person name="Logacheva M.D."/>
        </authorList>
    </citation>
    <scope>NUCLEOTIDE SEQUENCE [LARGE SCALE GENOMIC DNA]</scope>
</reference>
<dbReference type="InterPro" id="IPR056735">
    <property type="entry name" value="SUS_N"/>
</dbReference>
<comment type="caution">
    <text evidence="7">The sequence shown here is derived from an EMBL/GenBank/DDBJ whole genome shotgun (WGS) entry which is preliminary data.</text>
</comment>
<proteinExistence type="inferred from homology"/>
<dbReference type="Gene3D" id="3.10.450.330">
    <property type="match status" value="1"/>
</dbReference>
<evidence type="ECO:0000256" key="1">
    <source>
        <dbReference type="ARBA" id="ARBA00005894"/>
    </source>
</evidence>
<dbReference type="GO" id="GO:0016157">
    <property type="term" value="F:sucrose synthase activity"/>
    <property type="evidence" value="ECO:0007669"/>
    <property type="project" value="UniProtKB-EC"/>
</dbReference>
<sequence length="113" mass="12555">MGEILVSLKEAIAAYRNEILLFLLSVESKGKGILKPQQLVGVTEANKLTGHAFKQLLNATQEAVVLPPWILLAVRPKPGIWLYVKLNVDTLSADEVTVPEYLRYKEQIVVDGE</sequence>
<keyword evidence="8" id="KW-1185">Reference proteome</keyword>
<dbReference type="EC" id="2.4.1.13" evidence="2"/>
<keyword evidence="4" id="KW-0808">Transferase</keyword>
<protein>
    <recommendedName>
        <fullName evidence="2">sucrose synthase</fullName>
        <ecNumber evidence="2">2.4.1.13</ecNumber>
    </recommendedName>
</protein>
<name>S8C9L1_9LAMI</name>
<evidence type="ECO:0000256" key="2">
    <source>
        <dbReference type="ARBA" id="ARBA00012540"/>
    </source>
</evidence>
<dbReference type="PANTHER" id="PTHR45839:SF7">
    <property type="entry name" value="SUCROSE SYNTHASE 1"/>
    <property type="match status" value="1"/>
</dbReference>
<gene>
    <name evidence="7" type="ORF">M569_13754</name>
</gene>